<dbReference type="Proteomes" id="UP000092093">
    <property type="component" value="Unassembled WGS sequence"/>
</dbReference>
<dbReference type="EMBL" id="LJOW01000487">
    <property type="protein sequence ID" value="OBQ34232.1"/>
    <property type="molecule type" value="Genomic_DNA"/>
</dbReference>
<evidence type="ECO:0000313" key="2">
    <source>
        <dbReference type="Proteomes" id="UP000092093"/>
    </source>
</evidence>
<comment type="caution">
    <text evidence="1">The sequence shown here is derived from an EMBL/GenBank/DDBJ whole genome shotgun (WGS) entry which is preliminary data.</text>
</comment>
<gene>
    <name evidence="1" type="ORF">AN484_26795</name>
</gene>
<accession>A0A1B7WB15</accession>
<organism evidence="1 2">
    <name type="scientific">Aphanizomenon flos-aquae WA102</name>
    <dbReference type="NCBI Taxonomy" id="1710896"/>
    <lineage>
        <taxon>Bacteria</taxon>
        <taxon>Bacillati</taxon>
        <taxon>Cyanobacteriota</taxon>
        <taxon>Cyanophyceae</taxon>
        <taxon>Nostocales</taxon>
        <taxon>Aphanizomenonaceae</taxon>
        <taxon>Aphanizomenon</taxon>
    </lineage>
</organism>
<reference evidence="1 2" key="1">
    <citation type="submission" date="2015-09" db="EMBL/GenBank/DDBJ databases">
        <title>Aphanizomenon flos-aquae WA102.</title>
        <authorList>
            <person name="Driscoll C."/>
        </authorList>
    </citation>
    <scope>NUCLEOTIDE SEQUENCE [LARGE SCALE GENOMIC DNA]</scope>
    <source>
        <strain evidence="1">WA102</strain>
    </source>
</reference>
<name>A0A1B7WB15_APHFL</name>
<sequence>MVTRPGYTRSSLFREAIDQFIEAEIPVLGAVINGVEDLFVLSLNHLREESAFKAEQNSEDQATITEKIEV</sequence>
<proteinExistence type="predicted"/>
<dbReference type="AlphaFoldDB" id="A0A1B7WB15"/>
<protein>
    <submittedName>
        <fullName evidence="1">Uncharacterized protein</fullName>
    </submittedName>
</protein>
<evidence type="ECO:0000313" key="1">
    <source>
        <dbReference type="EMBL" id="OBQ34232.1"/>
    </source>
</evidence>